<name>A0A6N2YTD9_FINMA</name>
<dbReference type="Pfam" id="PF01844">
    <property type="entry name" value="HNH"/>
    <property type="match status" value="1"/>
</dbReference>
<keyword evidence="2" id="KW-0255">Endonuclease</keyword>
<dbReference type="InterPro" id="IPR002711">
    <property type="entry name" value="HNH"/>
</dbReference>
<dbReference type="AlphaFoldDB" id="A0A6N2YTD9"/>
<dbReference type="InterPro" id="IPR003615">
    <property type="entry name" value="HNH_nuc"/>
</dbReference>
<dbReference type="GO" id="GO:0008270">
    <property type="term" value="F:zinc ion binding"/>
    <property type="evidence" value="ECO:0007669"/>
    <property type="project" value="InterPro"/>
</dbReference>
<dbReference type="GO" id="GO:0003676">
    <property type="term" value="F:nucleic acid binding"/>
    <property type="evidence" value="ECO:0007669"/>
    <property type="project" value="InterPro"/>
</dbReference>
<sequence>MRHPVLDKSIEFADNRISLFVAQYGRCGVTGVKLTPNDIHCHHKIPLEQGGTDSYSNLILVTEAVHILIHATKEDTIQKYIKELGLTVKQIEKCNKLRKMAGLPLI</sequence>
<keyword evidence="2" id="KW-0378">Hydrolase</keyword>
<dbReference type="GO" id="GO:0004519">
    <property type="term" value="F:endonuclease activity"/>
    <property type="evidence" value="ECO:0007669"/>
    <property type="project" value="UniProtKB-KW"/>
</dbReference>
<gene>
    <name evidence="2" type="ORF">FMLFYP121_00311</name>
</gene>
<dbReference type="EMBL" id="CACRTP010000006">
    <property type="protein sequence ID" value="VYT69068.1"/>
    <property type="molecule type" value="Genomic_DNA"/>
</dbReference>
<dbReference type="CDD" id="cd00085">
    <property type="entry name" value="HNHc"/>
    <property type="match status" value="1"/>
</dbReference>
<accession>A0A6N2YTD9</accession>
<proteinExistence type="predicted"/>
<keyword evidence="2" id="KW-0540">Nuclease</keyword>
<feature type="domain" description="HNH nuclease" evidence="1">
    <location>
        <begin position="16"/>
        <end position="67"/>
    </location>
</feature>
<evidence type="ECO:0000313" key="2">
    <source>
        <dbReference type="EMBL" id="VYT69068.1"/>
    </source>
</evidence>
<evidence type="ECO:0000259" key="1">
    <source>
        <dbReference type="SMART" id="SM00507"/>
    </source>
</evidence>
<reference evidence="2" key="1">
    <citation type="submission" date="2019-11" db="EMBL/GenBank/DDBJ databases">
        <authorList>
            <person name="Feng L."/>
        </authorList>
    </citation>
    <scope>NUCLEOTIDE SEQUENCE</scope>
    <source>
        <strain evidence="2">FmagnaLFYP121</strain>
    </source>
</reference>
<organism evidence="2">
    <name type="scientific">Finegoldia magna</name>
    <name type="common">Peptostreptococcus magnus</name>
    <dbReference type="NCBI Taxonomy" id="1260"/>
    <lineage>
        <taxon>Bacteria</taxon>
        <taxon>Bacillati</taxon>
        <taxon>Bacillota</taxon>
        <taxon>Tissierellia</taxon>
        <taxon>Tissierellales</taxon>
        <taxon>Peptoniphilaceae</taxon>
        <taxon>Finegoldia</taxon>
    </lineage>
</organism>
<dbReference type="Gene3D" id="1.10.30.50">
    <property type="match status" value="1"/>
</dbReference>
<protein>
    <submittedName>
        <fullName evidence="2">HNH endonuclease</fullName>
    </submittedName>
</protein>
<dbReference type="SMART" id="SM00507">
    <property type="entry name" value="HNHc"/>
    <property type="match status" value="1"/>
</dbReference>